<evidence type="ECO:0000256" key="13">
    <source>
        <dbReference type="ARBA" id="ARBA00048523"/>
    </source>
</evidence>
<comment type="pathway">
    <text evidence="2">Amino-acid biosynthesis; L-serine biosynthesis; L-serine from 3-phospho-D-glycerate: step 3/3.</text>
</comment>
<comment type="cofactor">
    <cofactor evidence="1">
        <name>Mg(2+)</name>
        <dbReference type="ChEBI" id="CHEBI:18420"/>
    </cofactor>
</comment>
<dbReference type="SFLD" id="SFLDG01136">
    <property type="entry name" value="C1.6:_Phosphoserine_Phosphatas"/>
    <property type="match status" value="1"/>
</dbReference>
<dbReference type="NCBIfam" id="TIGR01488">
    <property type="entry name" value="HAD-SF-IB"/>
    <property type="match status" value="1"/>
</dbReference>
<accession>A0A1V2EXP5</accession>
<comment type="catalytic activity">
    <reaction evidence="13">
        <text>O-phospho-D-serine + H2O = D-serine + phosphate</text>
        <dbReference type="Rhea" id="RHEA:24873"/>
        <dbReference type="ChEBI" id="CHEBI:15377"/>
        <dbReference type="ChEBI" id="CHEBI:35247"/>
        <dbReference type="ChEBI" id="CHEBI:43474"/>
        <dbReference type="ChEBI" id="CHEBI:58680"/>
        <dbReference type="EC" id="3.1.3.3"/>
    </reaction>
</comment>
<evidence type="ECO:0000256" key="1">
    <source>
        <dbReference type="ARBA" id="ARBA00001946"/>
    </source>
</evidence>
<dbReference type="PANTHER" id="PTHR43344">
    <property type="entry name" value="PHOSPHOSERINE PHOSPHATASE"/>
    <property type="match status" value="1"/>
</dbReference>
<sequence>MFTATLIAAGRLSPQTLSDAQERLAAAGCAPVAAGWLDEGDAADIPFGLSPDAARQALEGALDRVDVVVQPLAGREKRLLVADMDSTMITVECIDELADYAGIKPQIAEITEAAMRGELDFAAALDARVALLKDLGADAIDRCRAERVKLMPGAVTLVRTMRARGATSILVSGGFTAFADAVGEEIGFNRVIANRLEVKDGKLAGTVIKPIVDSATKERTLREARVELGLAEEATLAVGDGANDLAMINIAGLGVAYHAKPIVAAAAGARIDHNDLTALLWAQGLPRREWVAG</sequence>
<evidence type="ECO:0000256" key="12">
    <source>
        <dbReference type="ARBA" id="ARBA00048138"/>
    </source>
</evidence>
<organism evidence="15 16">
    <name type="scientific">Sphingomonas jeddahensis</name>
    <dbReference type="NCBI Taxonomy" id="1915074"/>
    <lineage>
        <taxon>Bacteria</taxon>
        <taxon>Pseudomonadati</taxon>
        <taxon>Pseudomonadota</taxon>
        <taxon>Alphaproteobacteria</taxon>
        <taxon>Sphingomonadales</taxon>
        <taxon>Sphingomonadaceae</taxon>
        <taxon>Sphingomonas</taxon>
    </lineage>
</organism>
<keyword evidence="16" id="KW-1185">Reference proteome</keyword>
<dbReference type="SUPFAM" id="SSF56784">
    <property type="entry name" value="HAD-like"/>
    <property type="match status" value="1"/>
</dbReference>
<dbReference type="InterPro" id="IPR036412">
    <property type="entry name" value="HAD-like_sf"/>
</dbReference>
<dbReference type="PANTHER" id="PTHR43344:SF2">
    <property type="entry name" value="PHOSPHOSERINE PHOSPHATASE"/>
    <property type="match status" value="1"/>
</dbReference>
<evidence type="ECO:0000256" key="11">
    <source>
        <dbReference type="ARBA" id="ARBA00031693"/>
    </source>
</evidence>
<feature type="active site" description="Nucleophile" evidence="14">
    <location>
        <position position="83"/>
    </location>
</feature>
<comment type="caution">
    <text evidence="15">The sequence shown here is derived from an EMBL/GenBank/DDBJ whole genome shotgun (WGS) entry which is preliminary data.</text>
</comment>
<proteinExistence type="inferred from homology"/>
<evidence type="ECO:0000313" key="15">
    <source>
        <dbReference type="EMBL" id="ONF97436.1"/>
    </source>
</evidence>
<dbReference type="SFLD" id="SFLDF00029">
    <property type="entry name" value="phosphoserine_phosphatase"/>
    <property type="match status" value="1"/>
</dbReference>
<evidence type="ECO:0000313" key="16">
    <source>
        <dbReference type="Proteomes" id="UP000188729"/>
    </source>
</evidence>
<name>A0A1V2EXP5_9SPHN</name>
<dbReference type="STRING" id="1915074.SPHI_00660"/>
<dbReference type="AlphaFoldDB" id="A0A1V2EXP5"/>
<evidence type="ECO:0000256" key="9">
    <source>
        <dbReference type="ARBA" id="ARBA00022842"/>
    </source>
</evidence>
<dbReference type="Pfam" id="PF12710">
    <property type="entry name" value="HAD"/>
    <property type="match status" value="1"/>
</dbReference>
<dbReference type="RefSeq" id="WP_076742910.1">
    <property type="nucleotide sequence ID" value="NZ_MPSB01000001.1"/>
</dbReference>
<dbReference type="Gene3D" id="3.40.50.1000">
    <property type="entry name" value="HAD superfamily/HAD-like"/>
    <property type="match status" value="1"/>
</dbReference>
<evidence type="ECO:0000256" key="14">
    <source>
        <dbReference type="PIRSR" id="PIRSR604469-1"/>
    </source>
</evidence>
<dbReference type="GO" id="GO:0036424">
    <property type="term" value="F:L-phosphoserine phosphatase activity"/>
    <property type="evidence" value="ECO:0007669"/>
    <property type="project" value="InterPro"/>
</dbReference>
<keyword evidence="8 15" id="KW-0378">Hydrolase</keyword>
<dbReference type="InterPro" id="IPR023214">
    <property type="entry name" value="HAD_sf"/>
</dbReference>
<dbReference type="EC" id="3.1.3.3" evidence="4"/>
<gene>
    <name evidence="15" type="primary">serB</name>
    <name evidence="15" type="ORF">SPHI_00660</name>
</gene>
<feature type="active site" description="Proton donor" evidence="14">
    <location>
        <position position="85"/>
    </location>
</feature>
<dbReference type="InterPro" id="IPR004469">
    <property type="entry name" value="PSP"/>
</dbReference>
<evidence type="ECO:0000256" key="8">
    <source>
        <dbReference type="ARBA" id="ARBA00022801"/>
    </source>
</evidence>
<evidence type="ECO:0000256" key="5">
    <source>
        <dbReference type="ARBA" id="ARBA00015196"/>
    </source>
</evidence>
<evidence type="ECO:0000256" key="10">
    <source>
        <dbReference type="ARBA" id="ARBA00023299"/>
    </source>
</evidence>
<reference evidence="15 16" key="1">
    <citation type="submission" date="2016-11" db="EMBL/GenBank/DDBJ databases">
        <title>Genome sequence of Sphingomonas jeddahensis G39.</title>
        <authorList>
            <person name="Poehlein A."/>
            <person name="Wuebbeler J.H."/>
            <person name="Steinbuechel A."/>
            <person name="Daniel R."/>
        </authorList>
    </citation>
    <scope>NUCLEOTIDE SEQUENCE [LARGE SCALE GENOMIC DNA]</scope>
    <source>
        <strain evidence="15 16">G39</strain>
    </source>
</reference>
<evidence type="ECO:0000256" key="4">
    <source>
        <dbReference type="ARBA" id="ARBA00012640"/>
    </source>
</evidence>
<evidence type="ECO:0000256" key="2">
    <source>
        <dbReference type="ARBA" id="ARBA00005135"/>
    </source>
</evidence>
<dbReference type="EMBL" id="MPSB01000001">
    <property type="protein sequence ID" value="ONF97436.1"/>
    <property type="molecule type" value="Genomic_DNA"/>
</dbReference>
<dbReference type="OrthoDB" id="9792539at2"/>
<dbReference type="InterPro" id="IPR050582">
    <property type="entry name" value="HAD-like_SerB"/>
</dbReference>
<protein>
    <recommendedName>
        <fullName evidence="5">Phosphoserine phosphatase</fullName>
        <ecNumber evidence="4">3.1.3.3</ecNumber>
    </recommendedName>
    <alternativeName>
        <fullName evidence="11">O-phosphoserine phosphohydrolase</fullName>
    </alternativeName>
</protein>
<dbReference type="NCBIfam" id="TIGR00338">
    <property type="entry name" value="serB"/>
    <property type="match status" value="1"/>
</dbReference>
<keyword evidence="9" id="KW-0460">Magnesium</keyword>
<dbReference type="SFLD" id="SFLDG01137">
    <property type="entry name" value="C1.6.1:_Phosphoserine_Phosphat"/>
    <property type="match status" value="1"/>
</dbReference>
<comment type="similarity">
    <text evidence="3">Belongs to the HAD-like hydrolase superfamily. SerB family.</text>
</comment>
<dbReference type="GO" id="GO:0006564">
    <property type="term" value="P:L-serine biosynthetic process"/>
    <property type="evidence" value="ECO:0007669"/>
    <property type="project" value="UniProtKB-KW"/>
</dbReference>
<evidence type="ECO:0000256" key="7">
    <source>
        <dbReference type="ARBA" id="ARBA00022723"/>
    </source>
</evidence>
<dbReference type="UniPathway" id="UPA00135">
    <property type="reaction ID" value="UER00198"/>
</dbReference>
<keyword evidence="10" id="KW-0718">Serine biosynthesis</keyword>
<evidence type="ECO:0000256" key="3">
    <source>
        <dbReference type="ARBA" id="ARBA00009184"/>
    </source>
</evidence>
<keyword evidence="6" id="KW-0028">Amino-acid biosynthesis</keyword>
<dbReference type="SFLD" id="SFLDS00003">
    <property type="entry name" value="Haloacid_Dehalogenase"/>
    <property type="match status" value="1"/>
</dbReference>
<dbReference type="Proteomes" id="UP000188729">
    <property type="component" value="Unassembled WGS sequence"/>
</dbReference>
<dbReference type="GO" id="GO:0005737">
    <property type="term" value="C:cytoplasm"/>
    <property type="evidence" value="ECO:0007669"/>
    <property type="project" value="TreeGrafter"/>
</dbReference>
<evidence type="ECO:0000256" key="6">
    <source>
        <dbReference type="ARBA" id="ARBA00022605"/>
    </source>
</evidence>
<dbReference type="GO" id="GO:0000287">
    <property type="term" value="F:magnesium ion binding"/>
    <property type="evidence" value="ECO:0007669"/>
    <property type="project" value="TreeGrafter"/>
</dbReference>
<comment type="catalytic activity">
    <reaction evidence="12">
        <text>O-phospho-L-serine + H2O = L-serine + phosphate</text>
        <dbReference type="Rhea" id="RHEA:21208"/>
        <dbReference type="ChEBI" id="CHEBI:15377"/>
        <dbReference type="ChEBI" id="CHEBI:33384"/>
        <dbReference type="ChEBI" id="CHEBI:43474"/>
        <dbReference type="ChEBI" id="CHEBI:57524"/>
        <dbReference type="EC" id="3.1.3.3"/>
    </reaction>
</comment>
<keyword evidence="7" id="KW-0479">Metal-binding</keyword>